<dbReference type="Proteomes" id="UP000185895">
    <property type="component" value="Unassembled WGS sequence"/>
</dbReference>
<sequence>MQTLTIPQIFSRWSFYQYHYQSLIQQPECYTILVENAFITVFPFRKVQLYLGDLLQLWFSRHWQVQPTCQLFENLLQVTKNLQHTPVFVYQIQANLLTGSHCAEVWDQSACHKQSTQIDHALRYWITYRLLQKPANVQTIYA</sequence>
<name>A0A1E7RCG8_9GAMM</name>
<gene>
    <name evidence="1" type="ORF">BJI46_10970</name>
</gene>
<dbReference type="AlphaFoldDB" id="A0A1E7RCG8"/>
<protein>
    <submittedName>
        <fullName evidence="1">Uncharacterized protein</fullName>
    </submittedName>
</protein>
<organism evidence="1 2">
    <name type="scientific">Acinetobacter qingfengensis</name>
    <dbReference type="NCBI Taxonomy" id="1262585"/>
    <lineage>
        <taxon>Bacteria</taxon>
        <taxon>Pseudomonadati</taxon>
        <taxon>Pseudomonadota</taxon>
        <taxon>Gammaproteobacteria</taxon>
        <taxon>Moraxellales</taxon>
        <taxon>Moraxellaceae</taxon>
        <taxon>Acinetobacter</taxon>
    </lineage>
</organism>
<reference evidence="1 2" key="1">
    <citation type="submission" date="2016-09" db="EMBL/GenBank/DDBJ databases">
        <authorList>
            <person name="Capua I."/>
            <person name="De Benedictis P."/>
            <person name="Joannis T."/>
            <person name="Lombin L.H."/>
            <person name="Cattoli G."/>
        </authorList>
    </citation>
    <scope>NUCLEOTIDE SEQUENCE [LARGE SCALE GENOMIC DNA]</scope>
    <source>
        <strain evidence="1 2">ANC 4671</strain>
    </source>
</reference>
<dbReference type="RefSeq" id="WP_070069498.1">
    <property type="nucleotide sequence ID" value="NZ_MKKK01000014.1"/>
</dbReference>
<evidence type="ECO:0000313" key="1">
    <source>
        <dbReference type="EMBL" id="OEY97048.1"/>
    </source>
</evidence>
<accession>A0A1E7RCG8</accession>
<evidence type="ECO:0000313" key="2">
    <source>
        <dbReference type="Proteomes" id="UP000185895"/>
    </source>
</evidence>
<comment type="caution">
    <text evidence="1">The sequence shown here is derived from an EMBL/GenBank/DDBJ whole genome shotgun (WGS) entry which is preliminary data.</text>
</comment>
<dbReference type="OrthoDB" id="6709581at2"/>
<proteinExistence type="predicted"/>
<dbReference type="EMBL" id="MKKK01000014">
    <property type="protein sequence ID" value="OEY97048.1"/>
    <property type="molecule type" value="Genomic_DNA"/>
</dbReference>
<keyword evidence="2" id="KW-1185">Reference proteome</keyword>